<sequence>MAKNDQEESFEKLMSANLARVVDFIKFAETKNAALLTFCSAWILASMNLLSSGKPLPQFVVSGLKLALPFFAIAACISITSFVPKLSIREVLRTKELGNNMLYFGDVARTSIDDFRGKTEARYAPKADRSVTDEYMDDLSVQIVVNSRIAARKMRLFSYGAYAVLFALFMMAAPVVGQFL</sequence>
<keyword evidence="7 8" id="KW-0472">Membrane</keyword>
<evidence type="ECO:0000313" key="11">
    <source>
        <dbReference type="Proteomes" id="UP000281098"/>
    </source>
</evidence>
<reference evidence="10 11" key="1">
    <citation type="submission" date="2018-08" db="EMBL/GenBank/DDBJ databases">
        <title>Comparative analysis of Burkholderia isolates from Puerto Rico.</title>
        <authorList>
            <person name="Hall C."/>
            <person name="Sahl J."/>
            <person name="Wagner D."/>
        </authorList>
    </citation>
    <scope>NUCLEOTIDE SEQUENCE [LARGE SCALE GENOMIC DNA]</scope>
    <source>
        <strain evidence="10 11">Bp8966</strain>
    </source>
</reference>
<evidence type="ECO:0000256" key="3">
    <source>
        <dbReference type="ARBA" id="ARBA00022692"/>
    </source>
</evidence>
<keyword evidence="5 8" id="KW-1133">Transmembrane helix</keyword>
<name>A0ABX9YRC1_9BURK</name>
<evidence type="ECO:0000256" key="4">
    <source>
        <dbReference type="ARBA" id="ARBA00022741"/>
    </source>
</evidence>
<keyword evidence="4" id="KW-0547">Nucleotide-binding</keyword>
<keyword evidence="3 8" id="KW-0812">Transmembrane</keyword>
<protein>
    <recommendedName>
        <fullName evidence="9">Pycsar effector protein domain-containing protein</fullName>
    </recommendedName>
</protein>
<keyword evidence="2" id="KW-1003">Cell membrane</keyword>
<dbReference type="Pfam" id="PF18967">
    <property type="entry name" value="PycTM"/>
    <property type="match status" value="1"/>
</dbReference>
<evidence type="ECO:0000256" key="2">
    <source>
        <dbReference type="ARBA" id="ARBA00022475"/>
    </source>
</evidence>
<feature type="domain" description="Pycsar effector protein" evidence="9">
    <location>
        <begin position="14"/>
        <end position="173"/>
    </location>
</feature>
<keyword evidence="6" id="KW-0051">Antiviral defense</keyword>
<dbReference type="EMBL" id="QTPM01000012">
    <property type="protein sequence ID" value="RQY93843.1"/>
    <property type="molecule type" value="Genomic_DNA"/>
</dbReference>
<dbReference type="RefSeq" id="WP_124759616.1">
    <property type="nucleotide sequence ID" value="NZ_QTPM01000012.1"/>
</dbReference>
<evidence type="ECO:0000256" key="5">
    <source>
        <dbReference type="ARBA" id="ARBA00022989"/>
    </source>
</evidence>
<evidence type="ECO:0000256" key="7">
    <source>
        <dbReference type="ARBA" id="ARBA00023136"/>
    </source>
</evidence>
<feature type="transmembrane region" description="Helical" evidence="8">
    <location>
        <begin position="63"/>
        <end position="83"/>
    </location>
</feature>
<dbReference type="InterPro" id="IPR043760">
    <property type="entry name" value="PycTM_dom"/>
</dbReference>
<dbReference type="Proteomes" id="UP000281098">
    <property type="component" value="Unassembled WGS sequence"/>
</dbReference>
<gene>
    <name evidence="10" type="ORF">DF017_12515</name>
</gene>
<evidence type="ECO:0000256" key="6">
    <source>
        <dbReference type="ARBA" id="ARBA00023118"/>
    </source>
</evidence>
<accession>A0ABX9YRC1</accession>
<keyword evidence="11" id="KW-1185">Reference proteome</keyword>
<evidence type="ECO:0000259" key="9">
    <source>
        <dbReference type="Pfam" id="PF18967"/>
    </source>
</evidence>
<evidence type="ECO:0000313" key="10">
    <source>
        <dbReference type="EMBL" id="RQY93843.1"/>
    </source>
</evidence>
<organism evidence="10 11">
    <name type="scientific">Burkholderia stagnalis</name>
    <dbReference type="NCBI Taxonomy" id="1503054"/>
    <lineage>
        <taxon>Bacteria</taxon>
        <taxon>Pseudomonadati</taxon>
        <taxon>Pseudomonadota</taxon>
        <taxon>Betaproteobacteria</taxon>
        <taxon>Burkholderiales</taxon>
        <taxon>Burkholderiaceae</taxon>
        <taxon>Burkholderia</taxon>
        <taxon>Burkholderia cepacia complex</taxon>
    </lineage>
</organism>
<comment type="caution">
    <text evidence="10">The sequence shown here is derived from an EMBL/GenBank/DDBJ whole genome shotgun (WGS) entry which is preliminary data.</text>
</comment>
<evidence type="ECO:0000256" key="8">
    <source>
        <dbReference type="SAM" id="Phobius"/>
    </source>
</evidence>
<feature type="transmembrane region" description="Helical" evidence="8">
    <location>
        <begin position="33"/>
        <end position="51"/>
    </location>
</feature>
<evidence type="ECO:0000256" key="1">
    <source>
        <dbReference type="ARBA" id="ARBA00004236"/>
    </source>
</evidence>
<comment type="subcellular location">
    <subcellularLocation>
        <location evidence="1">Cell membrane</location>
    </subcellularLocation>
</comment>
<proteinExistence type="predicted"/>
<feature type="transmembrane region" description="Helical" evidence="8">
    <location>
        <begin position="156"/>
        <end position="177"/>
    </location>
</feature>